<keyword evidence="1" id="KW-1133">Transmembrane helix</keyword>
<dbReference type="InterPro" id="IPR032820">
    <property type="entry name" value="ATPase_put"/>
</dbReference>
<dbReference type="EMBL" id="LCQK01000002">
    <property type="protein sequence ID" value="KKW14995.1"/>
    <property type="molecule type" value="Genomic_DNA"/>
</dbReference>
<dbReference type="Proteomes" id="UP000034224">
    <property type="component" value="Unassembled WGS sequence"/>
</dbReference>
<proteinExistence type="predicted"/>
<dbReference type="Pfam" id="PF09527">
    <property type="entry name" value="ATPase_gene1"/>
    <property type="match status" value="1"/>
</dbReference>
<sequence>MISKEDKASSAHSKGFIRPLALAWELGYTIAIPIVVMALGGRFLDRYFGTGPILLLVGIFVSVLLTSFLVYRKTKKVLSQF</sequence>
<protein>
    <recommendedName>
        <fullName evidence="4">AtpZ/AtpI family protein</fullName>
    </recommendedName>
</protein>
<dbReference type="STRING" id="1618665.UY55_C0002G0051"/>
<keyword evidence="1" id="KW-0812">Transmembrane</keyword>
<gene>
    <name evidence="2" type="ORF">UY55_C0002G0051</name>
</gene>
<organism evidence="2 3">
    <name type="scientific">Candidatus Jorgensenbacteria bacterium GW2011_GWB1_50_10</name>
    <dbReference type="NCBI Taxonomy" id="1618665"/>
    <lineage>
        <taxon>Bacteria</taxon>
        <taxon>Candidatus Joergenseniibacteriota</taxon>
    </lineage>
</organism>
<evidence type="ECO:0000313" key="3">
    <source>
        <dbReference type="Proteomes" id="UP000034224"/>
    </source>
</evidence>
<accession>A0A0G1W8L7</accession>
<evidence type="ECO:0000256" key="1">
    <source>
        <dbReference type="SAM" id="Phobius"/>
    </source>
</evidence>
<keyword evidence="1" id="KW-0472">Membrane</keyword>
<feature type="transmembrane region" description="Helical" evidence="1">
    <location>
        <begin position="21"/>
        <end position="41"/>
    </location>
</feature>
<dbReference type="AlphaFoldDB" id="A0A0G1W8L7"/>
<evidence type="ECO:0008006" key="4">
    <source>
        <dbReference type="Google" id="ProtNLM"/>
    </source>
</evidence>
<reference evidence="2 3" key="1">
    <citation type="journal article" date="2015" name="Nature">
        <title>rRNA introns, odd ribosomes, and small enigmatic genomes across a large radiation of phyla.</title>
        <authorList>
            <person name="Brown C.T."/>
            <person name="Hug L.A."/>
            <person name="Thomas B.C."/>
            <person name="Sharon I."/>
            <person name="Castelle C.J."/>
            <person name="Singh A."/>
            <person name="Wilkins M.J."/>
            <person name="Williams K.H."/>
            <person name="Banfield J.F."/>
        </authorList>
    </citation>
    <scope>NUCLEOTIDE SEQUENCE [LARGE SCALE GENOMIC DNA]</scope>
</reference>
<feature type="transmembrane region" description="Helical" evidence="1">
    <location>
        <begin position="53"/>
        <end position="71"/>
    </location>
</feature>
<name>A0A0G1W8L7_9BACT</name>
<evidence type="ECO:0000313" key="2">
    <source>
        <dbReference type="EMBL" id="KKW14995.1"/>
    </source>
</evidence>
<comment type="caution">
    <text evidence="2">The sequence shown here is derived from an EMBL/GenBank/DDBJ whole genome shotgun (WGS) entry which is preliminary data.</text>
</comment>